<gene>
    <name evidence="1" type="ORF">UN64_10570</name>
</gene>
<accession>A0A1V3G8B7</accession>
<organism evidence="1">
    <name type="scientific">Fictibacillus arsenicus</name>
    <dbReference type="NCBI Taxonomy" id="255247"/>
    <lineage>
        <taxon>Bacteria</taxon>
        <taxon>Bacillati</taxon>
        <taxon>Bacillota</taxon>
        <taxon>Bacilli</taxon>
        <taxon>Bacillales</taxon>
        <taxon>Fictibacillaceae</taxon>
        <taxon>Fictibacillus</taxon>
    </lineage>
</organism>
<dbReference type="AlphaFoldDB" id="A0A1V3G8B7"/>
<dbReference type="Pfam" id="PF24585">
    <property type="entry name" value="YunG"/>
    <property type="match status" value="1"/>
</dbReference>
<dbReference type="EMBL" id="MQMF01000002">
    <property type="protein sequence ID" value="OOE12517.1"/>
    <property type="molecule type" value="Genomic_DNA"/>
</dbReference>
<proteinExistence type="predicted"/>
<evidence type="ECO:0000313" key="1">
    <source>
        <dbReference type="EMBL" id="OOE12517.1"/>
    </source>
</evidence>
<comment type="caution">
    <text evidence="1">The sequence shown here is derived from an EMBL/GenBank/DDBJ whole genome shotgun (WGS) entry which is preliminary data.</text>
</comment>
<dbReference type="InterPro" id="IPR056238">
    <property type="entry name" value="YunG-like"/>
</dbReference>
<sequence>MFWRDNLKKRNVVHLLNLNDKTIGTISTFTKLELLNALNKAWSLKSSSKWSFNNPAKGQCGVTSLVVQDTLGGEIHKTQLAEGWHYYNVIDHKRYDFTESQFSESINYEDIPSNREEAFMDTNLNQYNHLKNSVEVQLSKLSK</sequence>
<dbReference type="Proteomes" id="UP000188597">
    <property type="component" value="Unassembled WGS sequence"/>
</dbReference>
<name>A0A1V3G8B7_9BACL</name>
<protein>
    <recommendedName>
        <fullName evidence="2">YunG</fullName>
    </recommendedName>
</protein>
<reference evidence="1" key="1">
    <citation type="submission" date="2016-11" db="EMBL/GenBank/DDBJ databases">
        <authorList>
            <person name="Jaros S."/>
            <person name="Januszkiewicz K."/>
            <person name="Wedrychowicz H."/>
        </authorList>
    </citation>
    <scope>NUCLEOTIDE SEQUENCE [LARGE SCALE GENOMIC DNA]</scope>
    <source>
        <strain evidence="1">Con a/3</strain>
    </source>
</reference>
<evidence type="ECO:0008006" key="2">
    <source>
        <dbReference type="Google" id="ProtNLM"/>
    </source>
</evidence>